<feature type="domain" description="OB-fold nucleic acid binding" evidence="9">
    <location>
        <begin position="7"/>
        <end position="102"/>
    </location>
</feature>
<evidence type="ECO:0000313" key="11">
    <source>
        <dbReference type="Proteomes" id="UP001549167"/>
    </source>
</evidence>
<protein>
    <recommendedName>
        <fullName evidence="5">Exodeoxyribonuclease 7 large subunit</fullName>
        <ecNumber evidence="5">3.1.11.6</ecNumber>
    </recommendedName>
    <alternativeName>
        <fullName evidence="5">Exodeoxyribonuclease VII large subunit</fullName>
        <shortName evidence="5">Exonuclease VII large subunit</shortName>
    </alternativeName>
</protein>
<evidence type="ECO:0000256" key="5">
    <source>
        <dbReference type="HAMAP-Rule" id="MF_00378"/>
    </source>
</evidence>
<comment type="caution">
    <text evidence="10">The sequence shown here is derived from an EMBL/GenBank/DDBJ whole genome shotgun (WGS) entry which is preliminary data.</text>
</comment>
<evidence type="ECO:0000256" key="6">
    <source>
        <dbReference type="RuleBase" id="RU004355"/>
    </source>
</evidence>
<organism evidence="10 11">
    <name type="scientific">Alkalibacillus flavidus</name>
    <dbReference type="NCBI Taxonomy" id="546021"/>
    <lineage>
        <taxon>Bacteria</taxon>
        <taxon>Bacillati</taxon>
        <taxon>Bacillota</taxon>
        <taxon>Bacilli</taxon>
        <taxon>Bacillales</taxon>
        <taxon>Bacillaceae</taxon>
        <taxon>Alkalibacillus</taxon>
    </lineage>
</organism>
<evidence type="ECO:0000259" key="9">
    <source>
        <dbReference type="Pfam" id="PF13742"/>
    </source>
</evidence>
<dbReference type="Pfam" id="PF13742">
    <property type="entry name" value="tRNA_anti_2"/>
    <property type="match status" value="1"/>
</dbReference>
<dbReference type="InterPro" id="IPR003753">
    <property type="entry name" value="Exonuc_VII_L"/>
</dbReference>
<dbReference type="InterPro" id="IPR025824">
    <property type="entry name" value="OB-fold_nuc-bd_dom"/>
</dbReference>
<proteinExistence type="inferred from homology"/>
<evidence type="ECO:0000313" key="10">
    <source>
        <dbReference type="EMBL" id="MET3684315.1"/>
    </source>
</evidence>
<keyword evidence="3 5" id="KW-0378">Hydrolase</keyword>
<keyword evidence="1 5" id="KW-0963">Cytoplasm</keyword>
<dbReference type="HAMAP" id="MF_00378">
    <property type="entry name" value="Exonuc_7_L"/>
    <property type="match status" value="1"/>
</dbReference>
<comment type="subunit">
    <text evidence="5">Heterooligomer composed of large and small subunits.</text>
</comment>
<dbReference type="Pfam" id="PF02601">
    <property type="entry name" value="Exonuc_VII_L"/>
    <property type="match status" value="1"/>
</dbReference>
<keyword evidence="4 5" id="KW-0269">Exonuclease</keyword>
<dbReference type="GO" id="GO:0008855">
    <property type="term" value="F:exodeoxyribonuclease VII activity"/>
    <property type="evidence" value="ECO:0007669"/>
    <property type="project" value="UniProtKB-EC"/>
</dbReference>
<dbReference type="RefSeq" id="WP_354221549.1">
    <property type="nucleotide sequence ID" value="NZ_JBEPMX010000015.1"/>
</dbReference>
<comment type="similarity">
    <text evidence="5 6">Belongs to the XseA family.</text>
</comment>
<dbReference type="EC" id="3.1.11.6" evidence="5"/>
<comment type="subcellular location">
    <subcellularLocation>
        <location evidence="5 6">Cytoplasm</location>
    </subcellularLocation>
</comment>
<keyword evidence="2 5" id="KW-0540">Nuclease</keyword>
<dbReference type="PANTHER" id="PTHR30008">
    <property type="entry name" value="EXODEOXYRIBONUCLEASE 7 LARGE SUBUNIT"/>
    <property type="match status" value="1"/>
</dbReference>
<keyword evidence="7" id="KW-0175">Coiled coil</keyword>
<dbReference type="Proteomes" id="UP001549167">
    <property type="component" value="Unassembled WGS sequence"/>
</dbReference>
<sequence length="459" mass="52177">MEQPKYLTVTALTKYIKKKFDIDRHLRQVLVQGEISNFKHHSRGHMYFTVKDDQARISAVMFASHNQSLTFKPEDGMKVLLQGDISVYERSGQYQLYVHKMEPDGLGALYKAYEQLKEKLSAEGLFDDEHKKTIPQYPNKIGVITSQTGAAVRDILTTINRRYPQARRIVFPVSVQGEQAGQSVANPIHAANEIGDFDTLIVGRGGGSIEELWAFNEEVVARAIDASRIPVISAVGHETDFTISDFVADLRAPTPTAAAELAVPSQDQLFQHLKVTHQRFQQLMTYKINGQRDRLDRLKNAYAFKYPVHLTQQKEQDLDKAINQLNRNMKQLVYNQTQQLAKQQERLYANSPQQLVKERNQSLTTRQTQLKHAMTSNYQHHLHRLDRVVDKLNVLSPLNTMKRGYAIPYNQSQDIVRSVDDVSAGESLDVTLADGLLYCQINTIEERDEDDGGENGINV</sequence>
<dbReference type="PANTHER" id="PTHR30008:SF0">
    <property type="entry name" value="EXODEOXYRIBONUCLEASE 7 LARGE SUBUNIT"/>
    <property type="match status" value="1"/>
</dbReference>
<gene>
    <name evidence="5" type="primary">xseA</name>
    <name evidence="10" type="ORF">ABID56_002441</name>
</gene>
<name>A0ABV2L058_9BACI</name>
<evidence type="ECO:0000256" key="1">
    <source>
        <dbReference type="ARBA" id="ARBA00022490"/>
    </source>
</evidence>
<evidence type="ECO:0000256" key="7">
    <source>
        <dbReference type="SAM" id="Coils"/>
    </source>
</evidence>
<feature type="domain" description="Exonuclease VII large subunit C-terminal" evidence="8">
    <location>
        <begin position="125"/>
        <end position="439"/>
    </location>
</feature>
<comment type="catalytic activity">
    <reaction evidence="5 6">
        <text>Exonucleolytic cleavage in either 5'- to 3'- or 3'- to 5'-direction to yield nucleoside 5'-phosphates.</text>
        <dbReference type="EC" id="3.1.11.6"/>
    </reaction>
</comment>
<accession>A0ABV2L058</accession>
<dbReference type="NCBIfam" id="TIGR00237">
    <property type="entry name" value="xseA"/>
    <property type="match status" value="1"/>
</dbReference>
<evidence type="ECO:0000256" key="2">
    <source>
        <dbReference type="ARBA" id="ARBA00022722"/>
    </source>
</evidence>
<evidence type="ECO:0000256" key="3">
    <source>
        <dbReference type="ARBA" id="ARBA00022801"/>
    </source>
</evidence>
<dbReference type="InterPro" id="IPR020579">
    <property type="entry name" value="Exonuc_VII_lsu_C"/>
</dbReference>
<dbReference type="EMBL" id="JBEPMX010000015">
    <property type="protein sequence ID" value="MET3684315.1"/>
    <property type="molecule type" value="Genomic_DNA"/>
</dbReference>
<comment type="function">
    <text evidence="5">Bidirectionally degrades single-stranded DNA into large acid-insoluble oligonucleotides, which are then degraded further into small acid-soluble oligonucleotides.</text>
</comment>
<reference evidence="10 11" key="1">
    <citation type="submission" date="2024-06" db="EMBL/GenBank/DDBJ databases">
        <title>Genomic Encyclopedia of Type Strains, Phase IV (KMG-IV): sequencing the most valuable type-strain genomes for metagenomic binning, comparative biology and taxonomic classification.</title>
        <authorList>
            <person name="Goeker M."/>
        </authorList>
    </citation>
    <scope>NUCLEOTIDE SEQUENCE [LARGE SCALE GENOMIC DNA]</scope>
    <source>
        <strain evidence="10 11">DSM 23520</strain>
    </source>
</reference>
<dbReference type="CDD" id="cd04489">
    <property type="entry name" value="ExoVII_LU_OBF"/>
    <property type="match status" value="1"/>
</dbReference>
<keyword evidence="11" id="KW-1185">Reference proteome</keyword>
<evidence type="ECO:0000256" key="4">
    <source>
        <dbReference type="ARBA" id="ARBA00022839"/>
    </source>
</evidence>
<feature type="coiled-coil region" evidence="7">
    <location>
        <begin position="308"/>
        <end position="335"/>
    </location>
</feature>
<evidence type="ECO:0000259" key="8">
    <source>
        <dbReference type="Pfam" id="PF02601"/>
    </source>
</evidence>